<feature type="transmembrane region" description="Helical" evidence="8">
    <location>
        <begin position="131"/>
        <end position="148"/>
    </location>
</feature>
<dbReference type="Pfam" id="PF01773">
    <property type="entry name" value="Nucleos_tra2_N"/>
    <property type="match status" value="1"/>
</dbReference>
<dbReference type="InterPro" id="IPR002668">
    <property type="entry name" value="CNT_N_dom"/>
</dbReference>
<comment type="subcellular location">
    <subcellularLocation>
        <location evidence="1">Cell membrane</location>
        <topology evidence="1">Multi-pass membrane protein</topology>
    </subcellularLocation>
</comment>
<dbReference type="InterPro" id="IPR011657">
    <property type="entry name" value="CNT_C_dom"/>
</dbReference>
<evidence type="ECO:0000259" key="10">
    <source>
        <dbReference type="Pfam" id="PF07662"/>
    </source>
</evidence>
<feature type="transmembrane region" description="Helical" evidence="8">
    <location>
        <begin position="262"/>
        <end position="281"/>
    </location>
</feature>
<dbReference type="GO" id="GO:0005415">
    <property type="term" value="F:nucleoside:sodium symporter activity"/>
    <property type="evidence" value="ECO:0007669"/>
    <property type="project" value="TreeGrafter"/>
</dbReference>
<feature type="transmembrane region" description="Helical" evidence="8">
    <location>
        <begin position="640"/>
        <end position="663"/>
    </location>
</feature>
<dbReference type="InterPro" id="IPR011642">
    <property type="entry name" value="Gate_dom"/>
</dbReference>
<feature type="transmembrane region" description="Helical" evidence="8">
    <location>
        <begin position="326"/>
        <end position="350"/>
    </location>
</feature>
<evidence type="ECO:0000256" key="5">
    <source>
        <dbReference type="ARBA" id="ARBA00022989"/>
    </source>
</evidence>
<dbReference type="EMBL" id="CAJNYT010004135">
    <property type="protein sequence ID" value="CAF3634708.1"/>
    <property type="molecule type" value="Genomic_DNA"/>
</dbReference>
<feature type="transmembrane region" description="Helical" evidence="8">
    <location>
        <begin position="427"/>
        <end position="446"/>
    </location>
</feature>
<feature type="transmembrane region" description="Helical" evidence="8">
    <location>
        <begin position="183"/>
        <end position="203"/>
    </location>
</feature>
<keyword evidence="4 8" id="KW-0812">Transmembrane</keyword>
<dbReference type="Pfam" id="PF07662">
    <property type="entry name" value="Nucleos_tra2_C"/>
    <property type="match status" value="1"/>
</dbReference>
<feature type="transmembrane region" description="Helical" evidence="8">
    <location>
        <begin position="93"/>
        <end position="111"/>
    </location>
</feature>
<keyword evidence="5 8" id="KW-1133">Transmembrane helix</keyword>
<organism evidence="12 13">
    <name type="scientific">Rotaria socialis</name>
    <dbReference type="NCBI Taxonomy" id="392032"/>
    <lineage>
        <taxon>Eukaryota</taxon>
        <taxon>Metazoa</taxon>
        <taxon>Spiralia</taxon>
        <taxon>Gnathifera</taxon>
        <taxon>Rotifera</taxon>
        <taxon>Eurotatoria</taxon>
        <taxon>Bdelloidea</taxon>
        <taxon>Philodinida</taxon>
        <taxon>Philodinidae</taxon>
        <taxon>Rotaria</taxon>
    </lineage>
</organism>
<feature type="domain" description="Nucleoside transporter/FeoB GTPase Gate" evidence="11">
    <location>
        <begin position="323"/>
        <end position="421"/>
    </location>
</feature>
<feature type="compositionally biased region" description="Acidic residues" evidence="7">
    <location>
        <begin position="43"/>
        <end position="53"/>
    </location>
</feature>
<evidence type="ECO:0000313" key="12">
    <source>
        <dbReference type="EMBL" id="CAF3634708.1"/>
    </source>
</evidence>
<name>A0A818QBP5_9BILA</name>
<feature type="transmembrane region" description="Helical" evidence="8">
    <location>
        <begin position="487"/>
        <end position="510"/>
    </location>
</feature>
<evidence type="ECO:0000256" key="6">
    <source>
        <dbReference type="ARBA" id="ARBA00023136"/>
    </source>
</evidence>
<accession>A0A818QBP5</accession>
<dbReference type="InterPro" id="IPR008276">
    <property type="entry name" value="C_nuclsd_transpt"/>
</dbReference>
<evidence type="ECO:0008006" key="14">
    <source>
        <dbReference type="Google" id="ProtNLM"/>
    </source>
</evidence>
<gene>
    <name evidence="12" type="ORF">GRG538_LOCUS24351</name>
</gene>
<dbReference type="GO" id="GO:0005886">
    <property type="term" value="C:plasma membrane"/>
    <property type="evidence" value="ECO:0007669"/>
    <property type="project" value="UniProtKB-SubCell"/>
</dbReference>
<dbReference type="PANTHER" id="PTHR10590:SF4">
    <property type="entry name" value="SOLUTE CARRIER FAMILY 28 MEMBER 3"/>
    <property type="match status" value="1"/>
</dbReference>
<keyword evidence="3" id="KW-1003">Cell membrane</keyword>
<comment type="similarity">
    <text evidence="2">Belongs to the concentrative nucleoside transporter (CNT) (TC 2.A.41) family.</text>
</comment>
<evidence type="ECO:0000259" key="9">
    <source>
        <dbReference type="Pfam" id="PF01773"/>
    </source>
</evidence>
<proteinExistence type="inferred from homology"/>
<feature type="transmembrane region" description="Helical" evidence="8">
    <location>
        <begin position="522"/>
        <end position="539"/>
    </location>
</feature>
<comment type="caution">
    <text evidence="12">The sequence shown here is derived from an EMBL/GenBank/DDBJ whole genome shotgun (WGS) entry which is preliminary data.</text>
</comment>
<evidence type="ECO:0000313" key="13">
    <source>
        <dbReference type="Proteomes" id="UP000663872"/>
    </source>
</evidence>
<evidence type="ECO:0000256" key="8">
    <source>
        <dbReference type="SAM" id="Phobius"/>
    </source>
</evidence>
<feature type="transmembrane region" description="Helical" evidence="8">
    <location>
        <begin position="402"/>
        <end position="420"/>
    </location>
</feature>
<dbReference type="PANTHER" id="PTHR10590">
    <property type="entry name" value="SODIUM/NUCLEOSIDE COTRANSPORTER"/>
    <property type="match status" value="1"/>
</dbReference>
<evidence type="ECO:0000256" key="3">
    <source>
        <dbReference type="ARBA" id="ARBA00022475"/>
    </source>
</evidence>
<protein>
    <recommendedName>
        <fullName evidence="14">Sodium/nucleoside cotransporter</fullName>
    </recommendedName>
</protein>
<evidence type="ECO:0000256" key="1">
    <source>
        <dbReference type="ARBA" id="ARBA00004651"/>
    </source>
</evidence>
<dbReference type="Pfam" id="PF07670">
    <property type="entry name" value="Gate"/>
    <property type="match status" value="1"/>
</dbReference>
<feature type="transmembrane region" description="Helical" evidence="8">
    <location>
        <begin position="209"/>
        <end position="226"/>
    </location>
</feature>
<feature type="domain" description="Concentrative nucleoside transporter N-terminal" evidence="9">
    <location>
        <begin position="243"/>
        <end position="315"/>
    </location>
</feature>
<evidence type="ECO:0000259" key="11">
    <source>
        <dbReference type="Pfam" id="PF07670"/>
    </source>
</evidence>
<dbReference type="AlphaFoldDB" id="A0A818QBP5"/>
<sequence length="680" mass="75379">MTKRSIAHENPAFVLDLLSYTIGSRDGMIVATKLDEIEKQESDNDDDDDDDDDKNNVGFEKLSEKCDPIGLFVLKIRQKIVQIVEKEKDATTFAVKLIFIIGLIIYFGFAMSSKYGKPAFPIDGSVFHGNSGFALFFLVIFTIFVVAWEKFLGRYIDHLVESISISTEQNEPWLTIRSIMHRFSWVGHLLVFFAVALYVGLTVNRARNYVSLIGIFTLVLLGTIGSKHPHRVVNRARNYVSLIGIFTLVLLGTIGSKHPHRIRWATIFYSFVIQFALAAVVIRLEFGFQFFDFLGKVVSQFMHNADSGAVFVFGKAYEDHFFVFKITSIIIFLGSVINALYYLGVMQYIIGKIAWLMQKCLNTTAAESMNAAANIFVGISEAPLVIMPLIPRMTTSELHAVLVGGFSTMSGSILATFIFFGVPANHLIAASVMAAPGALGFAKLLLPETHHSKTTWETVENVPRPEQHNVIDAILTGAGNALKVCGYLIANLIAFISVLHFADATISWLFGLIHHPEINFQSLLGLVFYPFSVVIGIPFRDCLLSSKLIGIKISLNEFIAYQELGKIRKLRNELILNNTFPLYLNGTLKLPSDTPMLWEDCSTIILTYALCGFSNFGAMGIALAIMGVMAPTRKRTLTKVAPRALIAGCMVSLMTASIAGLLYDPYHETVQILNSNSTLL</sequence>
<feature type="region of interest" description="Disordered" evidence="7">
    <location>
        <begin position="39"/>
        <end position="59"/>
    </location>
</feature>
<feature type="transmembrane region" description="Helical" evidence="8">
    <location>
        <begin position="238"/>
        <end position="256"/>
    </location>
</feature>
<feature type="transmembrane region" description="Helical" evidence="8">
    <location>
        <begin position="605"/>
        <end position="628"/>
    </location>
</feature>
<evidence type="ECO:0000256" key="2">
    <source>
        <dbReference type="ARBA" id="ARBA00009033"/>
    </source>
</evidence>
<reference evidence="12" key="1">
    <citation type="submission" date="2021-02" db="EMBL/GenBank/DDBJ databases">
        <authorList>
            <person name="Nowell W R."/>
        </authorList>
    </citation>
    <scope>NUCLEOTIDE SEQUENCE</scope>
</reference>
<feature type="domain" description="Concentrative nucleoside transporter C-terminal" evidence="10">
    <location>
        <begin position="426"/>
        <end position="660"/>
    </location>
</feature>
<keyword evidence="6 8" id="KW-0472">Membrane</keyword>
<dbReference type="Proteomes" id="UP000663872">
    <property type="component" value="Unassembled WGS sequence"/>
</dbReference>
<feature type="transmembrane region" description="Helical" evidence="8">
    <location>
        <begin position="371"/>
        <end position="390"/>
    </location>
</feature>
<evidence type="ECO:0000256" key="7">
    <source>
        <dbReference type="SAM" id="MobiDB-lite"/>
    </source>
</evidence>
<evidence type="ECO:0000256" key="4">
    <source>
        <dbReference type="ARBA" id="ARBA00022692"/>
    </source>
</evidence>